<dbReference type="Pfam" id="PF00098">
    <property type="entry name" value="zf-CCHC"/>
    <property type="match status" value="1"/>
</dbReference>
<dbReference type="GeneID" id="103506006"/>
<feature type="compositionally biased region" description="Pro residues" evidence="13">
    <location>
        <begin position="1"/>
        <end position="12"/>
    </location>
</feature>
<dbReference type="PANTHER" id="PTHR11630:SF66">
    <property type="entry name" value="DNA REPLICATION LICENSING FACTOR MCM4"/>
    <property type="match status" value="1"/>
</dbReference>
<dbReference type="Pfam" id="PF14551">
    <property type="entry name" value="MCM_N"/>
    <property type="match status" value="1"/>
</dbReference>
<dbReference type="Pfam" id="PF17207">
    <property type="entry name" value="MCM_OB"/>
    <property type="match status" value="1"/>
</dbReference>
<name>A0A1S3CWR5_DIACI</name>
<evidence type="ECO:0000256" key="12">
    <source>
        <dbReference type="RuleBase" id="RU004070"/>
    </source>
</evidence>
<dbReference type="SMART" id="SM00343">
    <property type="entry name" value="ZnF_C2HC"/>
    <property type="match status" value="1"/>
</dbReference>
<dbReference type="InterPro" id="IPR018525">
    <property type="entry name" value="MCM_CS"/>
</dbReference>
<dbReference type="InterPro" id="IPR012340">
    <property type="entry name" value="NA-bd_OB-fold"/>
</dbReference>
<dbReference type="SUPFAM" id="SSF52540">
    <property type="entry name" value="P-loop containing nucleoside triphosphate hydrolases"/>
    <property type="match status" value="1"/>
</dbReference>
<evidence type="ECO:0000313" key="17">
    <source>
        <dbReference type="RefSeq" id="XP_008468609.3"/>
    </source>
</evidence>
<dbReference type="InterPro" id="IPR027925">
    <property type="entry name" value="MCM_N"/>
</dbReference>
<dbReference type="GO" id="GO:0008270">
    <property type="term" value="F:zinc ion binding"/>
    <property type="evidence" value="ECO:0007669"/>
    <property type="project" value="UniProtKB-KW"/>
</dbReference>
<keyword evidence="11" id="KW-0863">Zinc-finger</keyword>
<evidence type="ECO:0000256" key="10">
    <source>
        <dbReference type="ARBA" id="ARBA00023242"/>
    </source>
</evidence>
<dbReference type="PANTHER" id="PTHR11630">
    <property type="entry name" value="DNA REPLICATION LICENSING FACTOR MCM FAMILY MEMBER"/>
    <property type="match status" value="1"/>
</dbReference>
<feature type="compositionally biased region" description="Low complexity" evidence="13">
    <location>
        <begin position="38"/>
        <end position="50"/>
    </location>
</feature>
<dbReference type="Gene3D" id="2.20.28.10">
    <property type="match status" value="1"/>
</dbReference>
<feature type="compositionally biased region" description="Polar residues" evidence="13">
    <location>
        <begin position="143"/>
        <end position="152"/>
    </location>
</feature>
<keyword evidence="11" id="KW-0479">Metal-binding</keyword>
<evidence type="ECO:0000256" key="13">
    <source>
        <dbReference type="SAM" id="MobiDB-lite"/>
    </source>
</evidence>
<evidence type="ECO:0000259" key="15">
    <source>
        <dbReference type="PROSITE" id="PS50158"/>
    </source>
</evidence>
<feature type="domain" description="CCHC-type" evidence="15">
    <location>
        <begin position="552"/>
        <end position="567"/>
    </location>
</feature>
<keyword evidence="6" id="KW-0378">Hydrolase</keyword>
<evidence type="ECO:0000259" key="14">
    <source>
        <dbReference type="PROSITE" id="PS50051"/>
    </source>
</evidence>
<feature type="compositionally biased region" description="Basic and acidic residues" evidence="13">
    <location>
        <begin position="167"/>
        <end position="177"/>
    </location>
</feature>
<evidence type="ECO:0000256" key="2">
    <source>
        <dbReference type="ARBA" id="ARBA00008010"/>
    </source>
</evidence>
<feature type="domain" description="MCM C-terminal AAA(+) ATPase" evidence="14">
    <location>
        <begin position="815"/>
        <end position="979"/>
    </location>
</feature>
<dbReference type="Gene3D" id="3.40.50.300">
    <property type="entry name" value="P-loop containing nucleotide triphosphate hydrolases"/>
    <property type="match status" value="1"/>
</dbReference>
<keyword evidence="10" id="KW-0539">Nucleus</keyword>
<dbReference type="SMART" id="SM00350">
    <property type="entry name" value="MCM"/>
    <property type="match status" value="1"/>
</dbReference>
<dbReference type="GO" id="GO:0016787">
    <property type="term" value="F:hydrolase activity"/>
    <property type="evidence" value="ECO:0007669"/>
    <property type="project" value="UniProtKB-KW"/>
</dbReference>
<dbReference type="GO" id="GO:0017116">
    <property type="term" value="F:single-stranded DNA helicase activity"/>
    <property type="evidence" value="ECO:0007669"/>
    <property type="project" value="TreeGrafter"/>
</dbReference>
<dbReference type="GO" id="GO:1902975">
    <property type="term" value="P:mitotic DNA replication initiation"/>
    <property type="evidence" value="ECO:0007669"/>
    <property type="project" value="TreeGrafter"/>
</dbReference>
<feature type="region of interest" description="Disordered" evidence="13">
    <location>
        <begin position="1"/>
        <end position="205"/>
    </location>
</feature>
<dbReference type="AlphaFoldDB" id="A0A1S3CWR5"/>
<evidence type="ECO:0000256" key="7">
    <source>
        <dbReference type="ARBA" id="ARBA00022806"/>
    </source>
</evidence>
<keyword evidence="4" id="KW-0235">DNA replication</keyword>
<feature type="compositionally biased region" description="Polar residues" evidence="13">
    <location>
        <begin position="114"/>
        <end position="129"/>
    </location>
</feature>
<dbReference type="InterPro" id="IPR001208">
    <property type="entry name" value="MCM_dom"/>
</dbReference>
<dbReference type="PRINTS" id="PR01660">
    <property type="entry name" value="MCMPROTEIN4"/>
</dbReference>
<reference evidence="17" key="1">
    <citation type="submission" date="2025-08" db="UniProtKB">
        <authorList>
            <consortium name="RefSeq"/>
        </authorList>
    </citation>
    <scope>IDENTIFICATION</scope>
</reference>
<evidence type="ECO:0000256" key="3">
    <source>
        <dbReference type="ARBA" id="ARBA00012551"/>
    </source>
</evidence>
<feature type="compositionally biased region" description="Polar residues" evidence="13">
    <location>
        <begin position="23"/>
        <end position="34"/>
    </location>
</feature>
<gene>
    <name evidence="17" type="primary">LOC103506006</name>
</gene>
<keyword evidence="5 12" id="KW-0547">Nucleotide-binding</keyword>
<dbReference type="RefSeq" id="XP_008468609.3">
    <property type="nucleotide sequence ID" value="XM_008470387.3"/>
</dbReference>
<feature type="compositionally biased region" description="Low complexity" evidence="13">
    <location>
        <begin position="13"/>
        <end position="22"/>
    </location>
</feature>
<organism evidence="16 17">
    <name type="scientific">Diaphorina citri</name>
    <name type="common">Asian citrus psyllid</name>
    <dbReference type="NCBI Taxonomy" id="121845"/>
    <lineage>
        <taxon>Eukaryota</taxon>
        <taxon>Metazoa</taxon>
        <taxon>Ecdysozoa</taxon>
        <taxon>Arthropoda</taxon>
        <taxon>Hexapoda</taxon>
        <taxon>Insecta</taxon>
        <taxon>Pterygota</taxon>
        <taxon>Neoptera</taxon>
        <taxon>Paraneoptera</taxon>
        <taxon>Hemiptera</taxon>
        <taxon>Sternorrhyncha</taxon>
        <taxon>Psylloidea</taxon>
        <taxon>Psyllidae</taxon>
        <taxon>Diaphorininae</taxon>
        <taxon>Diaphorina</taxon>
    </lineage>
</organism>
<feature type="compositionally biased region" description="Polar residues" evidence="13">
    <location>
        <begin position="74"/>
        <end position="102"/>
    </location>
</feature>
<dbReference type="GO" id="GO:0042555">
    <property type="term" value="C:MCM complex"/>
    <property type="evidence" value="ECO:0007669"/>
    <property type="project" value="InterPro"/>
</dbReference>
<dbReference type="Pfam" id="PF00493">
    <property type="entry name" value="MCM"/>
    <property type="match status" value="1"/>
</dbReference>
<dbReference type="Gene3D" id="2.40.50.140">
    <property type="entry name" value="Nucleic acid-binding proteins"/>
    <property type="match status" value="1"/>
</dbReference>
<proteinExistence type="inferred from homology"/>
<dbReference type="SUPFAM" id="SSF50249">
    <property type="entry name" value="Nucleic acid-binding proteins"/>
    <property type="match status" value="1"/>
</dbReference>
<keyword evidence="7" id="KW-0347">Helicase</keyword>
<keyword evidence="11" id="KW-0862">Zinc</keyword>
<dbReference type="GO" id="GO:0003697">
    <property type="term" value="F:single-stranded DNA binding"/>
    <property type="evidence" value="ECO:0007669"/>
    <property type="project" value="TreeGrafter"/>
</dbReference>
<keyword evidence="8 12" id="KW-0067">ATP-binding</keyword>
<dbReference type="PRINTS" id="PR01657">
    <property type="entry name" value="MCMFAMILY"/>
</dbReference>
<sequence>MSDTSPPPPSTPGTPSTRSTRSQNTPMQTPSQPEDGSRTPGRTPSTRRSSQNTPVQTPSHQDSDGSRTPGRISVGSTPQVASRRTPSSRGTPTSLATPQRPSVVTGGLEVIQESPATPSSRRTVAQSPFTDRMSEIDLASPLNYGTPSSIGSLRTPRSGIQGTPIRLRPDIRTDRRIRQVSVGPAGSTGGQTPGRPDQSPHPSAGESALVIWGTDVVVDRCKAKFKNGTWENSAQGSFCPKVFYMYMIFSLEDPVLNVNLAHLAKFDSQLCQQLVCYPQEVIPILDMGVNEYFFERHPAAVLEHQIQVRPFNAKKTRNLRHLNPEDIDQLITINGMVIRTSNIIPEMREAFFRCIVCNYSTTVEIDRGRIHEPTLCTNCSTNHCFSLVHNRSHFTDKQLVRLQETPDKYFVAVGEIIGFKNIIFGGKSGQRMVMHLASEDLADSFVNSHDHVIINGESLPVKKLVNPGFKVIFNHVNPSVPNALLLQEISKYGRPISPITYVNTGLRDERLRHIYTYKRQVFVDNKDAIPNSIQVSFGTELNTIYLTIDSLKCYSCGIEGHSIKNCPTKDSIRQPAQDRMLQTIKDLSTNTPPTPVIPDKITEQPHPSTADLNNMFAPSFFPELGKKTTPVGSNAVEDTPPELNKDSNTDVPPEDEKMDDCSSSPQHDGDIEPNPEDRKSAKRPLSPLKKIAQNVEEKKVKVASEFHESFLNAVDATLSKVKSSLSKDDILKLFRETKNARNKNSIILNLGLDPADLKIALKILVEQKISPNMKARIKTLCKHITPGPEKVVLPEDPDSFPEEMDDSSQMKNSEAEINILLCGDPGTSKSQLLSYVYDLVPRSQYTSGKGSSAVGLTAYITKDPETRQMVLQTGALVLADSGVCCIDEFDKMSDTTRSILHEVMEQQTLSIAKAGIICQLNARTSILAAANPCDSQWNTSKTIIDNIRLPHTLLSRFDLIFLLLDPQSEQFDARLARHLVSLYSTESVVQESATLDITVLRDYIAYAQEHLSPTLSEEASQRLIQTYVDMRKLGAGRGRISAYPRQLESLIRLSEAHAKMRYSETVEVQDVDEAWRLHREALKQSATDPLSGKIDVSILTTGVSSAARQRQLELTAALKKLVILLGPSVTVTQQKLIMDLKSATQLMVSREMFEDALVNFDVTLGRQRFNPDTPTSQSGDGPSIETRDMRFRLLSTRNVELVLAFTPGYHNPVALTRERKCLLLDLNSESMILVAPHSASCFSPGEAI</sequence>
<dbReference type="InterPro" id="IPR031327">
    <property type="entry name" value="MCM"/>
</dbReference>
<evidence type="ECO:0000256" key="11">
    <source>
        <dbReference type="PROSITE-ProRule" id="PRU00047"/>
    </source>
</evidence>
<dbReference type="InterPro" id="IPR001878">
    <property type="entry name" value="Znf_CCHC"/>
</dbReference>
<feature type="compositionally biased region" description="Basic and acidic residues" evidence="13">
    <location>
        <begin position="667"/>
        <end position="679"/>
    </location>
</feature>
<dbReference type="GO" id="GO:0006271">
    <property type="term" value="P:DNA strand elongation involved in DNA replication"/>
    <property type="evidence" value="ECO:0007669"/>
    <property type="project" value="TreeGrafter"/>
</dbReference>
<dbReference type="EC" id="3.6.4.12" evidence="3"/>
<dbReference type="PROSITE" id="PS50051">
    <property type="entry name" value="MCM_2"/>
    <property type="match status" value="1"/>
</dbReference>
<dbReference type="InterPro" id="IPR033762">
    <property type="entry name" value="MCM_OB"/>
</dbReference>
<dbReference type="InterPro" id="IPR003593">
    <property type="entry name" value="AAA+_ATPase"/>
</dbReference>
<dbReference type="InterPro" id="IPR041562">
    <property type="entry name" value="MCM_lid"/>
</dbReference>
<dbReference type="PROSITE" id="PS00847">
    <property type="entry name" value="MCM_1"/>
    <property type="match status" value="1"/>
</dbReference>
<dbReference type="KEGG" id="dci:103506006"/>
<dbReference type="PROSITE" id="PS50158">
    <property type="entry name" value="ZF_CCHC"/>
    <property type="match status" value="1"/>
</dbReference>
<feature type="region of interest" description="Disordered" evidence="13">
    <location>
        <begin position="586"/>
        <end position="690"/>
    </location>
</feature>
<dbReference type="Pfam" id="PF17855">
    <property type="entry name" value="MCM_lid"/>
    <property type="match status" value="1"/>
</dbReference>
<dbReference type="GO" id="GO:0005524">
    <property type="term" value="F:ATP binding"/>
    <property type="evidence" value="ECO:0007669"/>
    <property type="project" value="UniProtKB-KW"/>
</dbReference>
<dbReference type="Proteomes" id="UP000079169">
    <property type="component" value="Unplaced"/>
</dbReference>
<evidence type="ECO:0000256" key="8">
    <source>
        <dbReference type="ARBA" id="ARBA00022840"/>
    </source>
</evidence>
<evidence type="ECO:0000256" key="1">
    <source>
        <dbReference type="ARBA" id="ARBA00004123"/>
    </source>
</evidence>
<dbReference type="FunFam" id="2.20.28.10:FF:000003">
    <property type="entry name" value="DNA helicase"/>
    <property type="match status" value="1"/>
</dbReference>
<accession>A0A1S3CWR5</accession>
<comment type="similarity">
    <text evidence="2 12">Belongs to the MCM family.</text>
</comment>
<dbReference type="GO" id="GO:0005634">
    <property type="term" value="C:nucleus"/>
    <property type="evidence" value="ECO:0007669"/>
    <property type="project" value="UniProtKB-SubCell"/>
</dbReference>
<feature type="compositionally biased region" description="Polar residues" evidence="13">
    <location>
        <begin position="51"/>
        <end position="60"/>
    </location>
</feature>
<evidence type="ECO:0000256" key="5">
    <source>
        <dbReference type="ARBA" id="ARBA00022741"/>
    </source>
</evidence>
<dbReference type="InterPro" id="IPR027417">
    <property type="entry name" value="P-loop_NTPase"/>
</dbReference>
<protein>
    <recommendedName>
        <fullName evidence="3">DNA helicase</fullName>
        <ecNumber evidence="3">3.6.4.12</ecNumber>
    </recommendedName>
</protein>
<dbReference type="InterPro" id="IPR008047">
    <property type="entry name" value="MCM_4"/>
</dbReference>
<dbReference type="SMART" id="SM00382">
    <property type="entry name" value="AAA"/>
    <property type="match status" value="1"/>
</dbReference>
<dbReference type="FunFam" id="3.40.50.300:FF:000217">
    <property type="entry name" value="DNA helicase"/>
    <property type="match status" value="1"/>
</dbReference>
<comment type="subcellular location">
    <subcellularLocation>
        <location evidence="1">Nucleus</location>
    </subcellularLocation>
</comment>
<keyword evidence="16" id="KW-1185">Reference proteome</keyword>
<evidence type="ECO:0000256" key="4">
    <source>
        <dbReference type="ARBA" id="ARBA00022705"/>
    </source>
</evidence>
<evidence type="ECO:0000313" key="16">
    <source>
        <dbReference type="Proteomes" id="UP000079169"/>
    </source>
</evidence>
<evidence type="ECO:0000256" key="6">
    <source>
        <dbReference type="ARBA" id="ARBA00022801"/>
    </source>
</evidence>
<keyword evidence="9 12" id="KW-0238">DNA-binding</keyword>
<dbReference type="Gene3D" id="3.30.1640.10">
    <property type="entry name" value="mini-chromosome maintenance (MCM) complex, chain A, domain 1"/>
    <property type="match status" value="1"/>
</dbReference>
<dbReference type="STRING" id="121845.A0A1S3CWR5"/>
<evidence type="ECO:0000256" key="9">
    <source>
        <dbReference type="ARBA" id="ARBA00023125"/>
    </source>
</evidence>
<dbReference type="PaxDb" id="121845-A0A1S3CWR5"/>
<dbReference type="GO" id="GO:0000727">
    <property type="term" value="P:double-strand break repair via break-induced replication"/>
    <property type="evidence" value="ECO:0007669"/>
    <property type="project" value="TreeGrafter"/>
</dbReference>